<evidence type="ECO:0000313" key="1">
    <source>
        <dbReference type="EMBL" id="GME81725.1"/>
    </source>
</evidence>
<keyword evidence="2" id="KW-1185">Reference proteome</keyword>
<dbReference type="EMBL" id="BSXS01003671">
    <property type="protein sequence ID" value="GME81725.1"/>
    <property type="molecule type" value="Genomic_DNA"/>
</dbReference>
<evidence type="ECO:0000313" key="2">
    <source>
        <dbReference type="Proteomes" id="UP001165064"/>
    </source>
</evidence>
<reference evidence="1" key="1">
    <citation type="submission" date="2023-04" db="EMBL/GenBank/DDBJ databases">
        <title>Ambrosiozyma monospora NBRC 10751.</title>
        <authorList>
            <person name="Ichikawa N."/>
            <person name="Sato H."/>
            <person name="Tonouchi N."/>
        </authorList>
    </citation>
    <scope>NUCLEOTIDE SEQUENCE</scope>
    <source>
        <strain evidence="1">NBRC 10751</strain>
    </source>
</reference>
<name>A0ACB5T511_AMBMO</name>
<proteinExistence type="predicted"/>
<sequence>MIQAFNTNNFNNNNSLQPFTYNMETPIIPVTVKQDPGSIPPGSIPQQPQQPQQQSTKSTHHTPSKNTGTDFVKKLFQMLEENSYARIVRWSDTGDSFIITDTNEFTKDVLPSYFKHSNFASFVRQLNKYDFHKVKISNELKQRYQIENVWEFKHPDFNKNNKASLDNIKRKVPVKKDGNDPNASNRDLVSINQFRNLQDRYDFIEKENSNLTKKIDKMQEELINLSNKYNTMVSGMVANTAINESFTRAIDTIAKSIRQVGIDVPPLDLPFMSPMGPPPPLQQQQPPLQMPTNAVVPAPQQQPLQQQQIPQQAPQQQGVPQRSLSATAQATGPIPSTATQQQQPQPQPQYLPNSPLNTTNGPSPGLVVSPIGNSNRSTTTTSNFNSTTKRATSFG</sequence>
<protein>
    <submittedName>
        <fullName evidence="1">Unnamed protein product</fullName>
    </submittedName>
</protein>
<organism evidence="1 2">
    <name type="scientific">Ambrosiozyma monospora</name>
    <name type="common">Yeast</name>
    <name type="synonym">Endomycopsis monosporus</name>
    <dbReference type="NCBI Taxonomy" id="43982"/>
    <lineage>
        <taxon>Eukaryota</taxon>
        <taxon>Fungi</taxon>
        <taxon>Dikarya</taxon>
        <taxon>Ascomycota</taxon>
        <taxon>Saccharomycotina</taxon>
        <taxon>Pichiomycetes</taxon>
        <taxon>Pichiales</taxon>
        <taxon>Pichiaceae</taxon>
        <taxon>Ambrosiozyma</taxon>
    </lineage>
</organism>
<accession>A0ACB5T511</accession>
<gene>
    <name evidence="1" type="ORF">Amon02_000511600</name>
</gene>
<dbReference type="Proteomes" id="UP001165064">
    <property type="component" value="Unassembled WGS sequence"/>
</dbReference>
<comment type="caution">
    <text evidence="1">The sequence shown here is derived from an EMBL/GenBank/DDBJ whole genome shotgun (WGS) entry which is preliminary data.</text>
</comment>